<dbReference type="Proteomes" id="UP001218218">
    <property type="component" value="Unassembled WGS sequence"/>
</dbReference>
<evidence type="ECO:0000313" key="3">
    <source>
        <dbReference type="Proteomes" id="UP001218218"/>
    </source>
</evidence>
<comment type="caution">
    <text evidence="2">The sequence shown here is derived from an EMBL/GenBank/DDBJ whole genome shotgun (WGS) entry which is preliminary data.</text>
</comment>
<dbReference type="AlphaFoldDB" id="A0AAD7A8I4"/>
<feature type="compositionally biased region" description="Low complexity" evidence="1">
    <location>
        <begin position="40"/>
        <end position="63"/>
    </location>
</feature>
<gene>
    <name evidence="2" type="ORF">DFH08DRAFT_805393</name>
</gene>
<feature type="region of interest" description="Disordered" evidence="1">
    <location>
        <begin position="172"/>
        <end position="212"/>
    </location>
</feature>
<dbReference type="EMBL" id="JARIHO010000012">
    <property type="protein sequence ID" value="KAJ7352112.1"/>
    <property type="molecule type" value="Genomic_DNA"/>
</dbReference>
<sequence>MSQKPKTSRGPYNPVFDHQNPNPIIEQAASTRQATRMETAASSSGPLGPALSSSSSPCRGSSGHPRNLKTNNSKSTKTPMPTRSSVLAPLAARLGLHTPTAASISKGAAAPAPKLAPFGDANPRVPSHMFEEGRRGLLPCRDSMWGTEGNRLESATSVAALGTDLPYPVEDTAALPGMSASPPLVPLPENPQQSSTEPSEESDLGPFSTGALRDQNLQRIGAFLGGVL</sequence>
<keyword evidence="3" id="KW-1185">Reference proteome</keyword>
<evidence type="ECO:0000313" key="2">
    <source>
        <dbReference type="EMBL" id="KAJ7352112.1"/>
    </source>
</evidence>
<name>A0AAD7A8I4_9AGAR</name>
<feature type="region of interest" description="Disordered" evidence="1">
    <location>
        <begin position="1"/>
        <end position="83"/>
    </location>
</feature>
<accession>A0AAD7A8I4</accession>
<reference evidence="2" key="1">
    <citation type="submission" date="2023-03" db="EMBL/GenBank/DDBJ databases">
        <title>Massive genome expansion in bonnet fungi (Mycena s.s.) driven by repeated elements and novel gene families across ecological guilds.</title>
        <authorList>
            <consortium name="Lawrence Berkeley National Laboratory"/>
            <person name="Harder C.B."/>
            <person name="Miyauchi S."/>
            <person name="Viragh M."/>
            <person name="Kuo A."/>
            <person name="Thoen E."/>
            <person name="Andreopoulos B."/>
            <person name="Lu D."/>
            <person name="Skrede I."/>
            <person name="Drula E."/>
            <person name="Henrissat B."/>
            <person name="Morin E."/>
            <person name="Kohler A."/>
            <person name="Barry K."/>
            <person name="LaButti K."/>
            <person name="Morin E."/>
            <person name="Salamov A."/>
            <person name="Lipzen A."/>
            <person name="Mereny Z."/>
            <person name="Hegedus B."/>
            <person name="Baldrian P."/>
            <person name="Stursova M."/>
            <person name="Weitz H."/>
            <person name="Taylor A."/>
            <person name="Grigoriev I.V."/>
            <person name="Nagy L.G."/>
            <person name="Martin F."/>
            <person name="Kauserud H."/>
        </authorList>
    </citation>
    <scope>NUCLEOTIDE SEQUENCE</scope>
    <source>
        <strain evidence="2">CBHHK002</strain>
    </source>
</reference>
<feature type="compositionally biased region" description="Polar residues" evidence="1">
    <location>
        <begin position="68"/>
        <end position="83"/>
    </location>
</feature>
<protein>
    <submittedName>
        <fullName evidence="2">Uncharacterized protein</fullName>
    </submittedName>
</protein>
<evidence type="ECO:0000256" key="1">
    <source>
        <dbReference type="SAM" id="MobiDB-lite"/>
    </source>
</evidence>
<organism evidence="2 3">
    <name type="scientific">Mycena albidolilacea</name>
    <dbReference type="NCBI Taxonomy" id="1033008"/>
    <lineage>
        <taxon>Eukaryota</taxon>
        <taxon>Fungi</taxon>
        <taxon>Dikarya</taxon>
        <taxon>Basidiomycota</taxon>
        <taxon>Agaricomycotina</taxon>
        <taxon>Agaricomycetes</taxon>
        <taxon>Agaricomycetidae</taxon>
        <taxon>Agaricales</taxon>
        <taxon>Marasmiineae</taxon>
        <taxon>Mycenaceae</taxon>
        <taxon>Mycena</taxon>
    </lineage>
</organism>
<proteinExistence type="predicted"/>